<dbReference type="AlphaFoldDB" id="A0A7Z0ISA5"/>
<dbReference type="EMBL" id="JACBZR010000001">
    <property type="protein sequence ID" value="NYI77854.1"/>
    <property type="molecule type" value="Genomic_DNA"/>
</dbReference>
<dbReference type="InterPro" id="IPR011335">
    <property type="entry name" value="Restrct_endonuc-II-like"/>
</dbReference>
<accession>A0A7Z0ISA5</accession>
<gene>
    <name evidence="2" type="ORF">BJ988_002502</name>
</gene>
<evidence type="ECO:0000259" key="1">
    <source>
        <dbReference type="Pfam" id="PF04480"/>
    </source>
</evidence>
<dbReference type="Gene3D" id="3.40.960.10">
    <property type="entry name" value="VSR Endonuclease"/>
    <property type="match status" value="1"/>
</dbReference>
<keyword evidence="3" id="KW-1185">Reference proteome</keyword>
<dbReference type="InterPro" id="IPR007569">
    <property type="entry name" value="DUF559"/>
</dbReference>
<feature type="domain" description="DUF559" evidence="1">
    <location>
        <begin position="225"/>
        <end position="281"/>
    </location>
</feature>
<evidence type="ECO:0000313" key="3">
    <source>
        <dbReference type="Proteomes" id="UP000564496"/>
    </source>
</evidence>
<comment type="caution">
    <text evidence="2">The sequence shown here is derived from an EMBL/GenBank/DDBJ whole genome shotgun (WGS) entry which is preliminary data.</text>
</comment>
<organism evidence="2 3">
    <name type="scientific">Nocardioides panzhihuensis</name>
    <dbReference type="NCBI Taxonomy" id="860243"/>
    <lineage>
        <taxon>Bacteria</taxon>
        <taxon>Bacillati</taxon>
        <taxon>Actinomycetota</taxon>
        <taxon>Actinomycetes</taxon>
        <taxon>Propionibacteriales</taxon>
        <taxon>Nocardioidaceae</taxon>
        <taxon>Nocardioides</taxon>
    </lineage>
</organism>
<dbReference type="Pfam" id="PF04480">
    <property type="entry name" value="DUF559"/>
    <property type="match status" value="1"/>
</dbReference>
<evidence type="ECO:0000313" key="2">
    <source>
        <dbReference type="EMBL" id="NYI77854.1"/>
    </source>
</evidence>
<protein>
    <recommendedName>
        <fullName evidence="1">DUF559 domain-containing protein</fullName>
    </recommendedName>
</protein>
<sequence>MTVLTIPPGPFNLADAAELGLSADDVYRLIDDGLVRRIVRGAFVPASTPDTPQTRAAAVARVVTAHHVVIDRTAAIIHGVNALTYAELDLDVDLETCALRGHTRSRRTGLEGHTRDLTPTDIMRVGRVTVTTPVRTACDLGCNLHRRDAFAAMCALAREHGLVAADLAQMLPRYRGRRGVRQLKELAPLVDPRIESAREAWTFLAIRDAGLPLPEPQLWIEIDEMPTYRLDFAYEHARVCVEYDGVDAHDLTADQRRHDMERRQWLRDHGWTVIVVRRGDFTADRLDAWLREVRTALKPAMTNRRW</sequence>
<proteinExistence type="predicted"/>
<dbReference type="SUPFAM" id="SSF52980">
    <property type="entry name" value="Restriction endonuclease-like"/>
    <property type="match status" value="1"/>
</dbReference>
<name>A0A7Z0ISA5_9ACTN</name>
<dbReference type="Proteomes" id="UP000564496">
    <property type="component" value="Unassembled WGS sequence"/>
</dbReference>
<dbReference type="RefSeq" id="WP_179658290.1">
    <property type="nucleotide sequence ID" value="NZ_JACBZR010000001.1"/>
</dbReference>
<reference evidence="2 3" key="1">
    <citation type="submission" date="2020-07" db="EMBL/GenBank/DDBJ databases">
        <title>Sequencing the genomes of 1000 actinobacteria strains.</title>
        <authorList>
            <person name="Klenk H.-P."/>
        </authorList>
    </citation>
    <scope>NUCLEOTIDE SEQUENCE [LARGE SCALE GENOMIC DNA]</scope>
    <source>
        <strain evidence="2 3">DSM 26487</strain>
    </source>
</reference>